<reference evidence="1" key="1">
    <citation type="submission" date="2021-06" db="EMBL/GenBank/DDBJ databases">
        <title>Parelaphostrongylus tenuis whole genome reference sequence.</title>
        <authorList>
            <person name="Garwood T.J."/>
            <person name="Larsen P.A."/>
            <person name="Fountain-Jones N.M."/>
            <person name="Garbe J.R."/>
            <person name="Macchietto M.G."/>
            <person name="Kania S.A."/>
            <person name="Gerhold R.W."/>
            <person name="Richards J.E."/>
            <person name="Wolf T.M."/>
        </authorList>
    </citation>
    <scope>NUCLEOTIDE SEQUENCE</scope>
    <source>
        <strain evidence="1">MNPRO001-30</strain>
        <tissue evidence="1">Meninges</tissue>
    </source>
</reference>
<dbReference type="Proteomes" id="UP001196413">
    <property type="component" value="Unassembled WGS sequence"/>
</dbReference>
<evidence type="ECO:0000313" key="1">
    <source>
        <dbReference type="EMBL" id="KAJ1375037.1"/>
    </source>
</evidence>
<accession>A0AAD5WLN1</accession>
<keyword evidence="2" id="KW-1185">Reference proteome</keyword>
<dbReference type="AlphaFoldDB" id="A0AAD5WLN1"/>
<proteinExistence type="predicted"/>
<name>A0AAD5WLN1_PARTN</name>
<comment type="caution">
    <text evidence="1">The sequence shown here is derived from an EMBL/GenBank/DDBJ whole genome shotgun (WGS) entry which is preliminary data.</text>
</comment>
<organism evidence="1 2">
    <name type="scientific">Parelaphostrongylus tenuis</name>
    <name type="common">Meningeal worm</name>
    <dbReference type="NCBI Taxonomy" id="148309"/>
    <lineage>
        <taxon>Eukaryota</taxon>
        <taxon>Metazoa</taxon>
        <taxon>Ecdysozoa</taxon>
        <taxon>Nematoda</taxon>
        <taxon>Chromadorea</taxon>
        <taxon>Rhabditida</taxon>
        <taxon>Rhabditina</taxon>
        <taxon>Rhabditomorpha</taxon>
        <taxon>Strongyloidea</taxon>
        <taxon>Metastrongylidae</taxon>
        <taxon>Parelaphostrongylus</taxon>
    </lineage>
</organism>
<sequence length="202" mass="22767">MELFHEKSGSGPPHCMQFHHVGSVDKEHKHTASAKQEAAQVVSALPNVKHRSDVPHGQKTHDVALGRHPSRYSPLRGLQHDNFESFYEKSGFGPPHSMQFHHVGSADKEHKHVASTEQEAVNIVAALSSKKWRLDVPNGQRAHDAADRHLNDYFPYFRHTFNKCSNAESNDGKHMACTKRQNEYEVSDHTCVRDYSVASGQE</sequence>
<dbReference type="EMBL" id="JAHQIW010007503">
    <property type="protein sequence ID" value="KAJ1375037.1"/>
    <property type="molecule type" value="Genomic_DNA"/>
</dbReference>
<evidence type="ECO:0000313" key="2">
    <source>
        <dbReference type="Proteomes" id="UP001196413"/>
    </source>
</evidence>
<gene>
    <name evidence="1" type="ORF">KIN20_038259</name>
</gene>
<protein>
    <submittedName>
        <fullName evidence="1">Uncharacterized protein</fullName>
    </submittedName>
</protein>